<organism evidence="2">
    <name type="scientific">Timema bartmani</name>
    <dbReference type="NCBI Taxonomy" id="61472"/>
    <lineage>
        <taxon>Eukaryota</taxon>
        <taxon>Metazoa</taxon>
        <taxon>Ecdysozoa</taxon>
        <taxon>Arthropoda</taxon>
        <taxon>Hexapoda</taxon>
        <taxon>Insecta</taxon>
        <taxon>Pterygota</taxon>
        <taxon>Neoptera</taxon>
        <taxon>Polyneoptera</taxon>
        <taxon>Phasmatodea</taxon>
        <taxon>Timematodea</taxon>
        <taxon>Timematoidea</taxon>
        <taxon>Timematidae</taxon>
        <taxon>Timema</taxon>
    </lineage>
</organism>
<feature type="region of interest" description="Disordered" evidence="1">
    <location>
        <begin position="33"/>
        <end position="94"/>
    </location>
</feature>
<gene>
    <name evidence="2" type="ORF">TBIB3V08_LOCUS11862</name>
</gene>
<evidence type="ECO:0000256" key="1">
    <source>
        <dbReference type="SAM" id="MobiDB-lite"/>
    </source>
</evidence>
<protein>
    <submittedName>
        <fullName evidence="2">Uncharacterized protein</fullName>
    </submittedName>
</protein>
<accession>A0A7R9FA22</accession>
<reference evidence="2" key="1">
    <citation type="submission" date="2020-11" db="EMBL/GenBank/DDBJ databases">
        <authorList>
            <person name="Tran Van P."/>
        </authorList>
    </citation>
    <scope>NUCLEOTIDE SEQUENCE</scope>
</reference>
<name>A0A7R9FA22_9NEOP</name>
<proteinExistence type="predicted"/>
<dbReference type="AlphaFoldDB" id="A0A7R9FA22"/>
<evidence type="ECO:0000313" key="2">
    <source>
        <dbReference type="EMBL" id="CAD7449588.1"/>
    </source>
</evidence>
<dbReference type="EMBL" id="OD572051">
    <property type="protein sequence ID" value="CAD7449588.1"/>
    <property type="molecule type" value="Genomic_DNA"/>
</dbReference>
<sequence>MKLYYQIEQNEQEESKRTTQSYLWSMAHIMVKPSKNERESPEQPEPTSSLPPSYHHTILSSERGAPPTYEEAIDPNAPERRSRSIVPLMDLAEP</sequence>